<reference evidence="2" key="1">
    <citation type="submission" date="2021-02" db="EMBL/GenBank/DDBJ databases">
        <authorList>
            <person name="Nowell W R."/>
        </authorList>
    </citation>
    <scope>NUCLEOTIDE SEQUENCE</scope>
</reference>
<evidence type="ECO:0000313" key="2">
    <source>
        <dbReference type="EMBL" id="CAF3775491.1"/>
    </source>
</evidence>
<proteinExistence type="predicted"/>
<sequence>MNEDNDDSSVNNDSTDEDEQNNARDLITTTKKDFSGVKVADKVQPHIEHTYFKVKLNHDTKFLHKQTACWLLTEDKSDEKQNQYTSVLYIYNILEVLYRVSNDFTGLHWTPLDSTGLHWIGVRYFPLVKNKRDLLHLKDTYYLTDCALNAIFQYMRTIFVARKHELKLDQFDTLTIRFNMDGTLIGNKHIVAISINCIEGGRQCQTATNLVPLGLFEVQKENTELLRKTLPVEFINDIKSVKHISIGGKDIDIRVRLGGDLMNAVYVFGLAGFSSNYPCIFCTQHKDDLHVTEDTAYDKNITEGKGINKNTVTVRVGPTSYHDPAKRARSLA</sequence>
<comment type="caution">
    <text evidence="2">The sequence shown here is derived from an EMBL/GenBank/DDBJ whole genome shotgun (WGS) entry which is preliminary data.</text>
</comment>
<dbReference type="Proteomes" id="UP000663872">
    <property type="component" value="Unassembled WGS sequence"/>
</dbReference>
<gene>
    <name evidence="2" type="ORF">GRG538_LOCUS32747</name>
</gene>
<evidence type="ECO:0000313" key="3">
    <source>
        <dbReference type="Proteomes" id="UP000663872"/>
    </source>
</evidence>
<protein>
    <submittedName>
        <fullName evidence="2">Uncharacterized protein</fullName>
    </submittedName>
</protein>
<dbReference type="AlphaFoldDB" id="A0A818ZWH7"/>
<feature type="region of interest" description="Disordered" evidence="1">
    <location>
        <begin position="1"/>
        <end position="23"/>
    </location>
</feature>
<organism evidence="2 3">
    <name type="scientific">Rotaria socialis</name>
    <dbReference type="NCBI Taxonomy" id="392032"/>
    <lineage>
        <taxon>Eukaryota</taxon>
        <taxon>Metazoa</taxon>
        <taxon>Spiralia</taxon>
        <taxon>Gnathifera</taxon>
        <taxon>Rotifera</taxon>
        <taxon>Eurotatoria</taxon>
        <taxon>Bdelloidea</taxon>
        <taxon>Philodinida</taxon>
        <taxon>Philodinidae</taxon>
        <taxon>Rotaria</taxon>
    </lineage>
</organism>
<dbReference type="EMBL" id="CAJNYT010005794">
    <property type="protein sequence ID" value="CAF3775491.1"/>
    <property type="molecule type" value="Genomic_DNA"/>
</dbReference>
<evidence type="ECO:0000256" key="1">
    <source>
        <dbReference type="SAM" id="MobiDB-lite"/>
    </source>
</evidence>
<name>A0A818ZWH7_9BILA</name>
<accession>A0A818ZWH7</accession>